<evidence type="ECO:0000313" key="2">
    <source>
        <dbReference type="EMBL" id="GAA3377814.1"/>
    </source>
</evidence>
<accession>A0ABP6SJ93</accession>
<organism evidence="2 3">
    <name type="scientific">Streptomyces sannanensis</name>
    <dbReference type="NCBI Taxonomy" id="285536"/>
    <lineage>
        <taxon>Bacteria</taxon>
        <taxon>Bacillati</taxon>
        <taxon>Actinomycetota</taxon>
        <taxon>Actinomycetes</taxon>
        <taxon>Kitasatosporales</taxon>
        <taxon>Streptomycetaceae</taxon>
        <taxon>Streptomyces</taxon>
    </lineage>
</organism>
<gene>
    <name evidence="2" type="ORF">GCM10020367_54980</name>
</gene>
<sequence>MTEIRHVLVIAPQCPALGALKGLETVAESLYEAVTNPWLGGCEKGPLTSPSLLSGGSVTQAGVEQAIREAADRAGKAGATLVLALIGHGTVSGGRLYFMAGSSTAGDIHTGVDVGALLLQTLEAPGLNGVIAIVDTCHAAGAIPDLNSLSLGDQGGRTRLSILMSSAIREDSYELRFTRGIVKVLTEGISGAGEYLEPSAVADVVRTDAEIAGQTPVRVELDGDPFAERRLWLARNRRNQGCVSSAGSLLGPVAIEELDRALEPLGRAGTAITCVGDMEALRREIADRADPLSADRALALRVLDVLQEAPRTIALLNSWPGTALTSGRLRRALSAGFFRSGESLPITSGSELVRDAVEFLLLRAPGIGQSRTACLAAFVAALALDTDIDQSTPVLTRWAQEIGAAIELNDAFEELRKRDPKRRARLVVSLHSAVGDEWPESLEAWLLAGDGRRCPHEAFPCEPSRKGVERKLGAVLKWATQQAQELGTPLHQVEVAASAALLVEWRPEETNVGLRMGARYDVVLRWSDRIHPPPDLWWINDVARERLIAMDTPCASGAPVDWLSEEDTRHVPGLGERLENGEFDRAVAVSHRPARLKELITSLLPYSPIVMWPGGQSQLPAETRHSLDTYWQSLPAEFCRAYRDSWKQNCPERPGAQLAQLRTIWHDLEWLEFCSWFEQFTTEGEIPA</sequence>
<feature type="domain" description="vWA-MoxR associated protein middle region 2" evidence="1">
    <location>
        <begin position="192"/>
        <end position="412"/>
    </location>
</feature>
<proteinExistence type="predicted"/>
<evidence type="ECO:0000259" key="1">
    <source>
        <dbReference type="Pfam" id="PF19965"/>
    </source>
</evidence>
<dbReference type="Proteomes" id="UP001499990">
    <property type="component" value="Unassembled WGS sequence"/>
</dbReference>
<dbReference type="RefSeq" id="WP_345042447.1">
    <property type="nucleotide sequence ID" value="NZ_BAAAYL010000001.1"/>
</dbReference>
<name>A0ABP6SJ93_9ACTN</name>
<comment type="caution">
    <text evidence="2">The sequence shown here is derived from an EMBL/GenBank/DDBJ whole genome shotgun (WGS) entry which is preliminary data.</text>
</comment>
<dbReference type="Pfam" id="PF19965">
    <property type="entry name" value="VMAP-M2"/>
    <property type="match status" value="1"/>
</dbReference>
<keyword evidence="3" id="KW-1185">Reference proteome</keyword>
<reference evidence="3" key="1">
    <citation type="journal article" date="2019" name="Int. J. Syst. Evol. Microbiol.">
        <title>The Global Catalogue of Microorganisms (GCM) 10K type strain sequencing project: providing services to taxonomists for standard genome sequencing and annotation.</title>
        <authorList>
            <consortium name="The Broad Institute Genomics Platform"/>
            <consortium name="The Broad Institute Genome Sequencing Center for Infectious Disease"/>
            <person name="Wu L."/>
            <person name="Ma J."/>
        </authorList>
    </citation>
    <scope>NUCLEOTIDE SEQUENCE [LARGE SCALE GENOMIC DNA]</scope>
    <source>
        <strain evidence="3">JCM 9651</strain>
    </source>
</reference>
<dbReference type="InterPro" id="IPR045446">
    <property type="entry name" value="VMAP-M2"/>
</dbReference>
<dbReference type="EMBL" id="BAAAYL010000001">
    <property type="protein sequence ID" value="GAA3377814.1"/>
    <property type="molecule type" value="Genomic_DNA"/>
</dbReference>
<protein>
    <recommendedName>
        <fullName evidence="1">vWA-MoxR associated protein middle region 2 domain-containing protein</fullName>
    </recommendedName>
</protein>
<evidence type="ECO:0000313" key="3">
    <source>
        <dbReference type="Proteomes" id="UP001499990"/>
    </source>
</evidence>